<protein>
    <submittedName>
        <fullName evidence="1">Uncharacterized protein</fullName>
    </submittedName>
</protein>
<sequence>MYPAPMVLYRCFQLSALSLGCHVQVPSSVYRTVTQIELWVVFCHRHLVADVYWHLQVYKNSDSKVIFCATRPLLCAGRVEGGAGSVVVVKGVASCEPHTSSCKKSVESFWSSVSDIMSSISLGKIVILLVQL</sequence>
<organism evidence="1 2">
    <name type="scientific">Geodia barretti</name>
    <name type="common">Barrett's horny sponge</name>
    <dbReference type="NCBI Taxonomy" id="519541"/>
    <lineage>
        <taxon>Eukaryota</taxon>
        <taxon>Metazoa</taxon>
        <taxon>Porifera</taxon>
        <taxon>Demospongiae</taxon>
        <taxon>Heteroscleromorpha</taxon>
        <taxon>Tetractinellida</taxon>
        <taxon>Astrophorina</taxon>
        <taxon>Geodiidae</taxon>
        <taxon>Geodia</taxon>
    </lineage>
</organism>
<reference evidence="1" key="1">
    <citation type="submission" date="2023-03" db="EMBL/GenBank/DDBJ databases">
        <authorList>
            <person name="Steffen K."/>
            <person name="Cardenas P."/>
        </authorList>
    </citation>
    <scope>NUCLEOTIDE SEQUENCE</scope>
</reference>
<keyword evidence="2" id="KW-1185">Reference proteome</keyword>
<evidence type="ECO:0000313" key="2">
    <source>
        <dbReference type="Proteomes" id="UP001174909"/>
    </source>
</evidence>
<evidence type="ECO:0000313" key="1">
    <source>
        <dbReference type="EMBL" id="CAI8001429.1"/>
    </source>
</evidence>
<dbReference type="AlphaFoldDB" id="A0AA35W030"/>
<accession>A0AA35W030</accession>
<name>A0AA35W030_GEOBA</name>
<gene>
    <name evidence="1" type="ORF">GBAR_LOCUS3188</name>
</gene>
<dbReference type="EMBL" id="CASHTH010000441">
    <property type="protein sequence ID" value="CAI8001429.1"/>
    <property type="molecule type" value="Genomic_DNA"/>
</dbReference>
<dbReference type="Proteomes" id="UP001174909">
    <property type="component" value="Unassembled WGS sequence"/>
</dbReference>
<proteinExistence type="predicted"/>
<comment type="caution">
    <text evidence="1">The sequence shown here is derived from an EMBL/GenBank/DDBJ whole genome shotgun (WGS) entry which is preliminary data.</text>
</comment>